<keyword evidence="14" id="KW-1185">Reference proteome</keyword>
<reference evidence="13 14" key="1">
    <citation type="submission" date="2018-07" db="EMBL/GenBank/DDBJ databases">
        <title>High-quality-draft genome sequence of Gaiella occulta.</title>
        <authorList>
            <person name="Severino R."/>
            <person name="Froufe H.J.C."/>
            <person name="Rainey F.A."/>
            <person name="Barroso C."/>
            <person name="Albuquerque L."/>
            <person name="Lobo-Da-Cunha A."/>
            <person name="Da Costa M.S."/>
            <person name="Egas C."/>
        </authorList>
    </citation>
    <scope>NUCLEOTIDE SEQUENCE [LARGE SCALE GENOMIC DNA]</scope>
    <source>
        <strain evidence="13 14">F2-233</strain>
    </source>
</reference>
<evidence type="ECO:0000256" key="10">
    <source>
        <dbReference type="ARBA" id="ARBA00023201"/>
    </source>
</evidence>
<comment type="subcellular location">
    <subcellularLocation>
        <location evidence="1">Membrane</location>
        <topology evidence="1">Multi-pass membrane protein</topology>
    </subcellularLocation>
</comment>
<comment type="caution">
    <text evidence="13">The sequence shown here is derived from an EMBL/GenBank/DDBJ whole genome shotgun (WGS) entry which is preliminary data.</text>
</comment>
<dbReference type="RefSeq" id="WP_114795230.1">
    <property type="nucleotide sequence ID" value="NZ_QQZY01000002.1"/>
</dbReference>
<dbReference type="PANTHER" id="PTHR43562">
    <property type="entry name" value="NAPA-TYPE SODIUM/HYDROGEN ANTIPORTER"/>
    <property type="match status" value="1"/>
</dbReference>
<keyword evidence="9 11" id="KW-0472">Membrane</keyword>
<evidence type="ECO:0000256" key="1">
    <source>
        <dbReference type="ARBA" id="ARBA00004141"/>
    </source>
</evidence>
<dbReference type="Proteomes" id="UP000254134">
    <property type="component" value="Unassembled WGS sequence"/>
</dbReference>
<evidence type="ECO:0000256" key="3">
    <source>
        <dbReference type="ARBA" id="ARBA00022448"/>
    </source>
</evidence>
<feature type="transmembrane region" description="Helical" evidence="11">
    <location>
        <begin position="124"/>
        <end position="145"/>
    </location>
</feature>
<evidence type="ECO:0000256" key="4">
    <source>
        <dbReference type="ARBA" id="ARBA00022449"/>
    </source>
</evidence>
<organism evidence="13 14">
    <name type="scientific">Gaiella occulta</name>
    <dbReference type="NCBI Taxonomy" id="1002870"/>
    <lineage>
        <taxon>Bacteria</taxon>
        <taxon>Bacillati</taxon>
        <taxon>Actinomycetota</taxon>
        <taxon>Thermoleophilia</taxon>
        <taxon>Gaiellales</taxon>
        <taxon>Gaiellaceae</taxon>
        <taxon>Gaiella</taxon>
    </lineage>
</organism>
<dbReference type="Pfam" id="PF00999">
    <property type="entry name" value="Na_H_Exchanger"/>
    <property type="match status" value="1"/>
</dbReference>
<feature type="transmembrane region" description="Helical" evidence="11">
    <location>
        <begin position="231"/>
        <end position="256"/>
    </location>
</feature>
<evidence type="ECO:0000313" key="14">
    <source>
        <dbReference type="Proteomes" id="UP000254134"/>
    </source>
</evidence>
<keyword evidence="7" id="KW-0915">Sodium</keyword>
<feature type="transmembrane region" description="Helical" evidence="11">
    <location>
        <begin position="364"/>
        <end position="383"/>
    </location>
</feature>
<evidence type="ECO:0000256" key="6">
    <source>
        <dbReference type="ARBA" id="ARBA00022989"/>
    </source>
</evidence>
<accession>A0A7M2YYL5</accession>
<dbReference type="Gene3D" id="1.20.1530.20">
    <property type="match status" value="1"/>
</dbReference>
<protein>
    <submittedName>
        <fullName evidence="13">Kef-type K+ transport systems membrane component</fullName>
    </submittedName>
</protein>
<evidence type="ECO:0000256" key="11">
    <source>
        <dbReference type="SAM" id="Phobius"/>
    </source>
</evidence>
<feature type="transmembrane region" description="Helical" evidence="11">
    <location>
        <begin position="40"/>
        <end position="59"/>
    </location>
</feature>
<dbReference type="GO" id="GO:0016020">
    <property type="term" value="C:membrane"/>
    <property type="evidence" value="ECO:0007669"/>
    <property type="project" value="UniProtKB-SubCell"/>
</dbReference>
<feature type="transmembrane region" description="Helical" evidence="11">
    <location>
        <begin position="6"/>
        <end position="28"/>
    </location>
</feature>
<evidence type="ECO:0000256" key="5">
    <source>
        <dbReference type="ARBA" id="ARBA00022692"/>
    </source>
</evidence>
<keyword evidence="10" id="KW-0739">Sodium transport</keyword>
<keyword evidence="8" id="KW-0406">Ion transport</keyword>
<comment type="similarity">
    <text evidence="2">Belongs to the monovalent cation:proton antiporter 2 (CPA2) transporter (TC 2.A.37) family.</text>
</comment>
<dbReference type="AlphaFoldDB" id="A0A7M2YYL5"/>
<dbReference type="GO" id="GO:1902600">
    <property type="term" value="P:proton transmembrane transport"/>
    <property type="evidence" value="ECO:0007669"/>
    <property type="project" value="InterPro"/>
</dbReference>
<reference evidence="14" key="2">
    <citation type="journal article" date="2019" name="MicrobiologyOpen">
        <title>High-quality draft genome sequence of Gaiella occulta isolated from a 150 meter deep mineral water borehole and comparison with the genome sequences of other deep-branching lineages of the phylum Actinobacteria.</title>
        <authorList>
            <person name="Severino R."/>
            <person name="Froufe H.J.C."/>
            <person name="Barroso C."/>
            <person name="Albuquerque L."/>
            <person name="Lobo-da-Cunha A."/>
            <person name="da Costa M.S."/>
            <person name="Egas C."/>
        </authorList>
    </citation>
    <scope>NUCLEOTIDE SEQUENCE [LARGE SCALE GENOMIC DNA]</scope>
    <source>
        <strain evidence="14">F2-233</strain>
    </source>
</reference>
<evidence type="ECO:0000256" key="7">
    <source>
        <dbReference type="ARBA" id="ARBA00023053"/>
    </source>
</evidence>
<feature type="transmembrane region" description="Helical" evidence="11">
    <location>
        <begin position="186"/>
        <end position="210"/>
    </location>
</feature>
<sequence>MTELPLAAGGAAAQALVDLFVVLLAAKLGDELFKRLGQPAIVGEILAGVLVGPAVLGLVDLTAALEVFAELGVVFLLFWVGLETRVTELRAVGSSAFLVGVLGVVLPFAGGFGLGLALGESGSTSAFLGAALVATSVGITSAVLVEIGALASRAGRTIIGAAIVDDIIAMLILAVAVGVAAGGTDLVGLAVVVALALGFVAFFALGGTALMRRRPGMLAAPRFSESPLLPAVILCLGLAALAAEIGLAAIIGAFLAGMMVAETTEQHPIEEEVAPLYAFFPPFFFASIGMQIDLGALVDAGTLALLVAVTALAAATKFLGAWLGARGLDEAEARFVGAGMVPRGEVGIIVAGIARASGVIGEEMFAVVVGMSVLTTLAVPPVLRVLGKRLPVQDAAPQPS</sequence>
<keyword evidence="4" id="KW-0050">Antiport</keyword>
<dbReference type="PANTHER" id="PTHR43562:SF3">
    <property type="entry name" value="SODIUM ION_PROTON EXCHANGER (EUROFUNG)"/>
    <property type="match status" value="1"/>
</dbReference>
<feature type="transmembrane region" description="Helical" evidence="11">
    <location>
        <begin position="65"/>
        <end position="82"/>
    </location>
</feature>
<evidence type="ECO:0000256" key="2">
    <source>
        <dbReference type="ARBA" id="ARBA00005551"/>
    </source>
</evidence>
<keyword evidence="3" id="KW-0813">Transport</keyword>
<feature type="transmembrane region" description="Helical" evidence="11">
    <location>
        <begin position="276"/>
        <end position="296"/>
    </location>
</feature>
<keyword evidence="5 11" id="KW-0812">Transmembrane</keyword>
<evidence type="ECO:0000256" key="8">
    <source>
        <dbReference type="ARBA" id="ARBA00023065"/>
    </source>
</evidence>
<feature type="transmembrane region" description="Helical" evidence="11">
    <location>
        <begin position="94"/>
        <end position="118"/>
    </location>
</feature>
<dbReference type="GO" id="GO:0006814">
    <property type="term" value="P:sodium ion transport"/>
    <property type="evidence" value="ECO:0007669"/>
    <property type="project" value="UniProtKB-KW"/>
</dbReference>
<proteinExistence type="inferred from homology"/>
<keyword evidence="6 11" id="KW-1133">Transmembrane helix</keyword>
<name>A0A7M2YYL5_9ACTN</name>
<evidence type="ECO:0000259" key="12">
    <source>
        <dbReference type="Pfam" id="PF00999"/>
    </source>
</evidence>
<evidence type="ECO:0000256" key="9">
    <source>
        <dbReference type="ARBA" id="ARBA00023136"/>
    </source>
</evidence>
<dbReference type="GO" id="GO:0015297">
    <property type="term" value="F:antiporter activity"/>
    <property type="evidence" value="ECO:0007669"/>
    <property type="project" value="UniProtKB-KW"/>
</dbReference>
<feature type="transmembrane region" description="Helical" evidence="11">
    <location>
        <begin position="303"/>
        <end position="325"/>
    </location>
</feature>
<dbReference type="InterPro" id="IPR006153">
    <property type="entry name" value="Cation/H_exchanger_TM"/>
</dbReference>
<dbReference type="EMBL" id="QQZY01000002">
    <property type="protein sequence ID" value="RDI74968.1"/>
    <property type="molecule type" value="Genomic_DNA"/>
</dbReference>
<dbReference type="OrthoDB" id="9793589at2"/>
<evidence type="ECO:0000313" key="13">
    <source>
        <dbReference type="EMBL" id="RDI74968.1"/>
    </source>
</evidence>
<feature type="transmembrane region" description="Helical" evidence="11">
    <location>
        <begin position="157"/>
        <end position="180"/>
    </location>
</feature>
<gene>
    <name evidence="13" type="ORF">Gocc_0766</name>
</gene>
<dbReference type="InterPro" id="IPR038770">
    <property type="entry name" value="Na+/solute_symporter_sf"/>
</dbReference>
<feature type="domain" description="Cation/H+ exchanger transmembrane" evidence="12">
    <location>
        <begin position="23"/>
        <end position="383"/>
    </location>
</feature>